<reference evidence="2 3" key="1">
    <citation type="submission" date="2021-03" db="EMBL/GenBank/DDBJ databases">
        <title>Comparative Genomics and Metabolomics in the genus Turicibacter.</title>
        <authorList>
            <person name="Maki J."/>
            <person name="Looft T."/>
        </authorList>
    </citation>
    <scope>NUCLEOTIDE SEQUENCE [LARGE SCALE GENOMIC DNA]</scope>
    <source>
        <strain evidence="2 3">MMM721</strain>
    </source>
</reference>
<dbReference type="Gene3D" id="1.10.260.40">
    <property type="entry name" value="lambda repressor-like DNA-binding domains"/>
    <property type="match status" value="1"/>
</dbReference>
<accession>A0ABY5JHC4</accession>
<dbReference type="InterPro" id="IPR015927">
    <property type="entry name" value="Peptidase_S24_S26A/B/C"/>
</dbReference>
<dbReference type="InterPro" id="IPR036286">
    <property type="entry name" value="LexA/Signal_pep-like_sf"/>
</dbReference>
<dbReference type="EMBL" id="CP071249">
    <property type="protein sequence ID" value="UUF06091.1"/>
    <property type="molecule type" value="Genomic_DNA"/>
</dbReference>
<dbReference type="InterPro" id="IPR010982">
    <property type="entry name" value="Lambda_DNA-bd_dom_sf"/>
</dbReference>
<evidence type="ECO:0000259" key="1">
    <source>
        <dbReference type="PROSITE" id="PS50943"/>
    </source>
</evidence>
<sequence length="209" mass="23306">MNNTEVKDIIKARRIQLGLSYSDLGKLCGVDKTTAWKWELGKIENMRRDKMVLLSKALDISPLVLLGIEEYVSEGTTTYSNDKVSVYHEVFANKFGDVIGEINNPYSSETGHFFALEIEVKDKGMTGLLVDNKVYAIFKKQSVAENGAIVAVALADEKAMIKKYYHFEDVIVLRSPTSENENPITIVGDQVDEICILGKFVGMVSPFVD</sequence>
<dbReference type="RefSeq" id="WP_212725542.1">
    <property type="nucleotide sequence ID" value="NZ_CP071249.1"/>
</dbReference>
<feature type="domain" description="HTH cro/C1-type" evidence="1">
    <location>
        <begin position="10"/>
        <end position="65"/>
    </location>
</feature>
<protein>
    <submittedName>
        <fullName evidence="2">Helix-turn-helix domain-containing protein</fullName>
    </submittedName>
</protein>
<name>A0ABY5JHC4_9FIRM</name>
<keyword evidence="3" id="KW-1185">Reference proteome</keyword>
<dbReference type="InterPro" id="IPR001387">
    <property type="entry name" value="Cro/C1-type_HTH"/>
</dbReference>
<dbReference type="PROSITE" id="PS50943">
    <property type="entry name" value="HTH_CROC1"/>
    <property type="match status" value="1"/>
</dbReference>
<dbReference type="Proteomes" id="UP001058016">
    <property type="component" value="Chromosome"/>
</dbReference>
<gene>
    <name evidence="2" type="ORF">J0J69_00425</name>
</gene>
<dbReference type="Pfam" id="PF00717">
    <property type="entry name" value="Peptidase_S24"/>
    <property type="match status" value="1"/>
</dbReference>
<proteinExistence type="predicted"/>
<evidence type="ECO:0000313" key="3">
    <source>
        <dbReference type="Proteomes" id="UP001058016"/>
    </source>
</evidence>
<dbReference type="SMART" id="SM00530">
    <property type="entry name" value="HTH_XRE"/>
    <property type="match status" value="1"/>
</dbReference>
<dbReference type="SUPFAM" id="SSF47413">
    <property type="entry name" value="lambda repressor-like DNA-binding domains"/>
    <property type="match status" value="1"/>
</dbReference>
<evidence type="ECO:0000313" key="2">
    <source>
        <dbReference type="EMBL" id="UUF06091.1"/>
    </source>
</evidence>
<dbReference type="Gene3D" id="2.10.109.10">
    <property type="entry name" value="Umud Fragment, subunit A"/>
    <property type="match status" value="1"/>
</dbReference>
<dbReference type="Pfam" id="PF01381">
    <property type="entry name" value="HTH_3"/>
    <property type="match status" value="1"/>
</dbReference>
<organism evidence="2 3">
    <name type="scientific">Turicibacter bilis</name>
    <dbReference type="NCBI Taxonomy" id="2735723"/>
    <lineage>
        <taxon>Bacteria</taxon>
        <taxon>Bacillati</taxon>
        <taxon>Bacillota</taxon>
        <taxon>Erysipelotrichia</taxon>
        <taxon>Erysipelotrichales</taxon>
        <taxon>Turicibacteraceae</taxon>
        <taxon>Turicibacter</taxon>
    </lineage>
</organism>
<dbReference type="SUPFAM" id="SSF51306">
    <property type="entry name" value="LexA/Signal peptidase"/>
    <property type="match status" value="1"/>
</dbReference>
<dbReference type="CDD" id="cd00093">
    <property type="entry name" value="HTH_XRE"/>
    <property type="match status" value="1"/>
</dbReference>